<dbReference type="Proteomes" id="UP000187203">
    <property type="component" value="Unassembled WGS sequence"/>
</dbReference>
<dbReference type="InterPro" id="IPR019786">
    <property type="entry name" value="Zinc_finger_PHD-type_CS"/>
</dbReference>
<dbReference type="OrthoDB" id="988888at2759"/>
<accession>A0A1R3JNS2</accession>
<dbReference type="GO" id="GO:0008270">
    <property type="term" value="F:zinc ion binding"/>
    <property type="evidence" value="ECO:0007669"/>
    <property type="project" value="UniProtKB-KW"/>
</dbReference>
<proteinExistence type="predicted"/>
<evidence type="ECO:0000313" key="5">
    <source>
        <dbReference type="Proteomes" id="UP000187203"/>
    </source>
</evidence>
<dbReference type="EMBL" id="AWUE01015649">
    <property type="protein sequence ID" value="OMO96451.1"/>
    <property type="molecule type" value="Genomic_DNA"/>
</dbReference>
<organism evidence="4 5">
    <name type="scientific">Corchorus olitorius</name>
    <dbReference type="NCBI Taxonomy" id="93759"/>
    <lineage>
        <taxon>Eukaryota</taxon>
        <taxon>Viridiplantae</taxon>
        <taxon>Streptophyta</taxon>
        <taxon>Embryophyta</taxon>
        <taxon>Tracheophyta</taxon>
        <taxon>Spermatophyta</taxon>
        <taxon>Magnoliopsida</taxon>
        <taxon>eudicotyledons</taxon>
        <taxon>Gunneridae</taxon>
        <taxon>Pentapetalae</taxon>
        <taxon>rosids</taxon>
        <taxon>malvids</taxon>
        <taxon>Malvales</taxon>
        <taxon>Malvaceae</taxon>
        <taxon>Grewioideae</taxon>
        <taxon>Apeibeae</taxon>
        <taxon>Corchorus</taxon>
    </lineage>
</organism>
<evidence type="ECO:0000256" key="2">
    <source>
        <dbReference type="ARBA" id="ARBA00022771"/>
    </source>
</evidence>
<evidence type="ECO:0000313" key="4">
    <source>
        <dbReference type="EMBL" id="OMO96451.1"/>
    </source>
</evidence>
<evidence type="ECO:0000256" key="1">
    <source>
        <dbReference type="ARBA" id="ARBA00022723"/>
    </source>
</evidence>
<protein>
    <submittedName>
        <fullName evidence="4">C1-like protein</fullName>
    </submittedName>
</protein>
<evidence type="ECO:0000256" key="3">
    <source>
        <dbReference type="ARBA" id="ARBA00022833"/>
    </source>
</evidence>
<keyword evidence="5" id="KW-1185">Reference proteome</keyword>
<dbReference type="InterPro" id="IPR046349">
    <property type="entry name" value="C1-like_sf"/>
</dbReference>
<dbReference type="PROSITE" id="PS01359">
    <property type="entry name" value="ZF_PHD_1"/>
    <property type="match status" value="1"/>
</dbReference>
<gene>
    <name evidence="4" type="ORF">COLO4_15273</name>
</gene>
<dbReference type="AlphaFoldDB" id="A0A1R3JNS2"/>
<keyword evidence="2" id="KW-0863">Zinc-finger</keyword>
<comment type="caution">
    <text evidence="4">The sequence shown here is derived from an EMBL/GenBank/DDBJ whole genome shotgun (WGS) entry which is preliminary data.</text>
</comment>
<dbReference type="Gene3D" id="3.30.40.10">
    <property type="entry name" value="Zinc/RING finger domain, C3HC4 (zinc finger)"/>
    <property type="match status" value="1"/>
</dbReference>
<dbReference type="SUPFAM" id="SSF57889">
    <property type="entry name" value="Cysteine-rich domain"/>
    <property type="match status" value="1"/>
</dbReference>
<keyword evidence="3" id="KW-0862">Zinc</keyword>
<dbReference type="InterPro" id="IPR013083">
    <property type="entry name" value="Znf_RING/FYVE/PHD"/>
</dbReference>
<name>A0A1R3JNS2_9ROSI</name>
<sequence length="123" mass="14045">MAFRYLVRHEHPLMFIGEFKPKPGDILGNEELPQTMVYLDDECCRECREPILGGPGFMCEICRVGFHKECAEQPLKIHDHPSHRIHTLFLQSHLDPGQTTSNAWVCKLCSRTLVSPTIVANVM</sequence>
<keyword evidence="1" id="KW-0479">Metal-binding</keyword>
<reference evidence="5" key="1">
    <citation type="submission" date="2013-09" db="EMBL/GenBank/DDBJ databases">
        <title>Corchorus olitorius genome sequencing.</title>
        <authorList>
            <person name="Alam M."/>
            <person name="Haque M.S."/>
            <person name="Islam M.S."/>
            <person name="Emdad E.M."/>
            <person name="Islam M.M."/>
            <person name="Ahmed B."/>
            <person name="Halim A."/>
            <person name="Hossen Q.M.M."/>
            <person name="Hossain M.Z."/>
            <person name="Ahmed R."/>
            <person name="Khan M.M."/>
            <person name="Islam R."/>
            <person name="Rashid M.M."/>
            <person name="Khan S.A."/>
            <person name="Rahman M.S."/>
            <person name="Alam M."/>
            <person name="Yahiya A.S."/>
            <person name="Khan M.S."/>
            <person name="Azam M.S."/>
            <person name="Haque T."/>
            <person name="Lashkar M.Z.H."/>
            <person name="Akhand A.I."/>
            <person name="Morshed G."/>
            <person name="Roy S."/>
            <person name="Uddin K.S."/>
            <person name="Rabeya T."/>
            <person name="Hossain A.S."/>
            <person name="Chowdhury A."/>
            <person name="Snigdha A.R."/>
            <person name="Mortoza M.S."/>
            <person name="Matin S.A."/>
            <person name="Hoque S.M.E."/>
            <person name="Islam M.K."/>
            <person name="Roy D.K."/>
            <person name="Haider R."/>
            <person name="Moosa M.M."/>
            <person name="Elias S.M."/>
            <person name="Hasan A.M."/>
            <person name="Jahan S."/>
            <person name="Shafiuddin M."/>
            <person name="Mahmood N."/>
            <person name="Shommy N.S."/>
        </authorList>
    </citation>
    <scope>NUCLEOTIDE SEQUENCE [LARGE SCALE GENOMIC DNA]</scope>
    <source>
        <strain evidence="5">cv. O-4</strain>
    </source>
</reference>